<evidence type="ECO:0000313" key="3">
    <source>
        <dbReference type="Proteomes" id="UP000198507"/>
    </source>
</evidence>
<keyword evidence="1" id="KW-0472">Membrane</keyword>
<feature type="transmembrane region" description="Helical" evidence="1">
    <location>
        <begin position="85"/>
        <end position="105"/>
    </location>
</feature>
<reference evidence="3" key="1">
    <citation type="submission" date="2016-10" db="EMBL/GenBank/DDBJ databases">
        <authorList>
            <person name="Varghese N."/>
            <person name="Submissions S."/>
        </authorList>
    </citation>
    <scope>NUCLEOTIDE SEQUENCE [LARGE SCALE GENOMIC DNA]</scope>
    <source>
        <strain evidence="3">DSM 44209</strain>
    </source>
</reference>
<keyword evidence="1" id="KW-0812">Transmembrane</keyword>
<dbReference type="AlphaFoldDB" id="A0A1I0FMM8"/>
<evidence type="ECO:0000313" key="2">
    <source>
        <dbReference type="EMBL" id="SET59493.1"/>
    </source>
</evidence>
<keyword evidence="3" id="KW-1185">Reference proteome</keyword>
<dbReference type="EMBL" id="FOIE01000006">
    <property type="protein sequence ID" value="SET59493.1"/>
    <property type="molecule type" value="Genomic_DNA"/>
</dbReference>
<feature type="transmembrane region" description="Helical" evidence="1">
    <location>
        <begin position="61"/>
        <end position="79"/>
    </location>
</feature>
<dbReference type="RefSeq" id="WP_175486515.1">
    <property type="nucleotide sequence ID" value="NZ_FOIE01000006.1"/>
</dbReference>
<evidence type="ECO:0000256" key="1">
    <source>
        <dbReference type="SAM" id="Phobius"/>
    </source>
</evidence>
<protein>
    <submittedName>
        <fullName evidence="2">Uncharacterized protein</fullName>
    </submittedName>
</protein>
<sequence length="118" mass="12142">MAASRGARRLIVVALLCVLGLAAWYGRTGWADSGPFVLVLFGIPVVCTAVALWVEGTSRTMLAPAVVAALAVVSLSWALLTALGIGLVLVAPSVLLLLAALASWLHRTGRDTAAPPRA</sequence>
<gene>
    <name evidence="2" type="ORF">SAMN04488546_2893</name>
</gene>
<proteinExistence type="predicted"/>
<feature type="transmembrane region" description="Helical" evidence="1">
    <location>
        <begin position="33"/>
        <end position="54"/>
    </location>
</feature>
<name>A0A1I0FMM8_9ACTN</name>
<accession>A0A1I0FMM8</accession>
<organism evidence="2 3">
    <name type="scientific">Geodermatophilus poikilotrophus</name>
    <dbReference type="NCBI Taxonomy" id="1333667"/>
    <lineage>
        <taxon>Bacteria</taxon>
        <taxon>Bacillati</taxon>
        <taxon>Actinomycetota</taxon>
        <taxon>Actinomycetes</taxon>
        <taxon>Geodermatophilales</taxon>
        <taxon>Geodermatophilaceae</taxon>
        <taxon>Geodermatophilus</taxon>
    </lineage>
</organism>
<keyword evidence="1" id="KW-1133">Transmembrane helix</keyword>
<dbReference type="Proteomes" id="UP000198507">
    <property type="component" value="Unassembled WGS sequence"/>
</dbReference>